<dbReference type="InterPro" id="IPR035952">
    <property type="entry name" value="Rhomboid-like_sf"/>
</dbReference>
<keyword evidence="7" id="KW-0802">TPR repeat</keyword>
<keyword evidence="10" id="KW-0645">Protease</keyword>
<evidence type="ECO:0000313" key="10">
    <source>
        <dbReference type="EMBL" id="GIO27522.1"/>
    </source>
</evidence>
<dbReference type="SUPFAM" id="SSF48452">
    <property type="entry name" value="TPR-like"/>
    <property type="match status" value="1"/>
</dbReference>
<protein>
    <submittedName>
        <fullName evidence="10">Rhomboid protease GluP</fullName>
    </submittedName>
</protein>
<dbReference type="InterPro" id="IPR019734">
    <property type="entry name" value="TPR_rpt"/>
</dbReference>
<evidence type="ECO:0000256" key="5">
    <source>
        <dbReference type="ARBA" id="ARBA00022989"/>
    </source>
</evidence>
<dbReference type="GO" id="GO:0006508">
    <property type="term" value="P:proteolysis"/>
    <property type="evidence" value="ECO:0007669"/>
    <property type="project" value="UniProtKB-KW"/>
</dbReference>
<evidence type="ECO:0000256" key="6">
    <source>
        <dbReference type="ARBA" id="ARBA00023136"/>
    </source>
</evidence>
<dbReference type="EMBL" id="BORP01000004">
    <property type="protein sequence ID" value="GIO27522.1"/>
    <property type="molecule type" value="Genomic_DNA"/>
</dbReference>
<keyword evidence="3 8" id="KW-0812">Transmembrane</keyword>
<proteinExistence type="inferred from homology"/>
<feature type="transmembrane region" description="Helical" evidence="8">
    <location>
        <begin position="292"/>
        <end position="312"/>
    </location>
</feature>
<comment type="caution">
    <text evidence="10">The sequence shown here is derived from an EMBL/GenBank/DDBJ whole genome shotgun (WGS) entry which is preliminary data.</text>
</comment>
<name>A0A920C8C0_9BACI</name>
<feature type="transmembrane region" description="Helical" evidence="8">
    <location>
        <begin position="324"/>
        <end position="339"/>
    </location>
</feature>
<keyword evidence="4" id="KW-0378">Hydrolase</keyword>
<dbReference type="InterPro" id="IPR050925">
    <property type="entry name" value="Rhomboid_protease_S54"/>
</dbReference>
<dbReference type="GO" id="GO:0004252">
    <property type="term" value="F:serine-type endopeptidase activity"/>
    <property type="evidence" value="ECO:0007669"/>
    <property type="project" value="InterPro"/>
</dbReference>
<gene>
    <name evidence="10" type="primary">gluP</name>
    <name evidence="10" type="ORF">J43TS3_21330</name>
</gene>
<comment type="subcellular location">
    <subcellularLocation>
        <location evidence="1">Membrane</location>
        <topology evidence="1">Multi-pass membrane protein</topology>
    </subcellularLocation>
</comment>
<accession>A0A920C8C0</accession>
<dbReference type="Proteomes" id="UP000676917">
    <property type="component" value="Unassembled WGS sequence"/>
</dbReference>
<feature type="repeat" description="TPR" evidence="7">
    <location>
        <begin position="469"/>
        <end position="501"/>
    </location>
</feature>
<dbReference type="Gene3D" id="1.20.1540.10">
    <property type="entry name" value="Rhomboid-like"/>
    <property type="match status" value="1"/>
</dbReference>
<dbReference type="SUPFAM" id="SSF144091">
    <property type="entry name" value="Rhomboid-like"/>
    <property type="match status" value="1"/>
</dbReference>
<dbReference type="Pfam" id="PF13181">
    <property type="entry name" value="TPR_8"/>
    <property type="match status" value="1"/>
</dbReference>
<evidence type="ECO:0000313" key="11">
    <source>
        <dbReference type="Proteomes" id="UP000676917"/>
    </source>
</evidence>
<evidence type="ECO:0000256" key="2">
    <source>
        <dbReference type="ARBA" id="ARBA00009045"/>
    </source>
</evidence>
<dbReference type="InterPro" id="IPR022764">
    <property type="entry name" value="Peptidase_S54_rhomboid_dom"/>
</dbReference>
<evidence type="ECO:0000256" key="4">
    <source>
        <dbReference type="ARBA" id="ARBA00022801"/>
    </source>
</evidence>
<evidence type="ECO:0000256" key="8">
    <source>
        <dbReference type="SAM" id="Phobius"/>
    </source>
</evidence>
<dbReference type="RefSeq" id="WP_244853552.1">
    <property type="nucleotide sequence ID" value="NZ_BORP01000004.1"/>
</dbReference>
<dbReference type="PROSITE" id="PS50005">
    <property type="entry name" value="TPR"/>
    <property type="match status" value="1"/>
</dbReference>
<reference evidence="10" key="1">
    <citation type="submission" date="2021-03" db="EMBL/GenBank/DDBJ databases">
        <title>Antimicrobial resistance genes in bacteria isolated from Japanese honey, and their potential for conferring macrolide and lincosamide resistance in the American foulbrood pathogen Paenibacillus larvae.</title>
        <authorList>
            <person name="Okamoto M."/>
            <person name="Kumagai M."/>
            <person name="Kanamori H."/>
            <person name="Takamatsu D."/>
        </authorList>
    </citation>
    <scope>NUCLEOTIDE SEQUENCE</scope>
    <source>
        <strain evidence="10">J43TS3</strain>
    </source>
</reference>
<feature type="transmembrane region" description="Helical" evidence="8">
    <location>
        <begin position="181"/>
        <end position="201"/>
    </location>
</feature>
<organism evidence="10 11">
    <name type="scientific">Ornithinibacillus bavariensis</name>
    <dbReference type="NCBI Taxonomy" id="545502"/>
    <lineage>
        <taxon>Bacteria</taxon>
        <taxon>Bacillati</taxon>
        <taxon>Bacillota</taxon>
        <taxon>Bacilli</taxon>
        <taxon>Bacillales</taxon>
        <taxon>Bacillaceae</taxon>
        <taxon>Ornithinibacillus</taxon>
    </lineage>
</organism>
<evidence type="ECO:0000256" key="7">
    <source>
        <dbReference type="PROSITE-ProRule" id="PRU00339"/>
    </source>
</evidence>
<dbReference type="AlphaFoldDB" id="A0A920C8C0"/>
<feature type="transmembrane region" description="Helical" evidence="8">
    <location>
        <begin position="268"/>
        <end position="286"/>
    </location>
</feature>
<dbReference type="Gene3D" id="1.25.40.10">
    <property type="entry name" value="Tetratricopeptide repeat domain"/>
    <property type="match status" value="1"/>
</dbReference>
<feature type="domain" description="Peptidase S54 rhomboid" evidence="9">
    <location>
        <begin position="227"/>
        <end position="361"/>
    </location>
</feature>
<keyword evidence="5 8" id="KW-1133">Transmembrane helix</keyword>
<feature type="transmembrane region" description="Helical" evidence="8">
    <location>
        <begin position="345"/>
        <end position="362"/>
    </location>
</feature>
<dbReference type="GO" id="GO:0016020">
    <property type="term" value="C:membrane"/>
    <property type="evidence" value="ECO:0007669"/>
    <property type="project" value="UniProtKB-SubCell"/>
</dbReference>
<keyword evidence="11" id="KW-1185">Reference proteome</keyword>
<dbReference type="Pfam" id="PF01694">
    <property type="entry name" value="Rhomboid"/>
    <property type="match status" value="1"/>
</dbReference>
<evidence type="ECO:0000256" key="3">
    <source>
        <dbReference type="ARBA" id="ARBA00022692"/>
    </source>
</evidence>
<evidence type="ECO:0000259" key="9">
    <source>
        <dbReference type="Pfam" id="PF01694"/>
    </source>
</evidence>
<sequence>MERKELYDAYKMAYELSTNNGFEVLYLNDKAEEIWLEKLENKVSKLVRISTLGFDWKNHLKRDIGIVFQKTKAMQKLLRSKNVEVNNIYITPHTPVDSWEELKKPMVIQDKHLIKMKTFYISGEDVLSEVNRLEETLAVSLPNENEEQTGEQREESMLRYKMELRRTIEEKRRKEQHVFSHGKPIITYLLIVINAIMFLLLELNGGSENTKTLLEFGAKYNPAILDGEWWRIFSSMFLHIGLLHFASNMLFLYYFGSLAERIYGSTRFFIIYILAGIGGGVTSFALMTNLSAGASGALYGLFGAFLYFGIIYKRLFFQTIGKDILVLLALNIGLGFILPQLDYTAHLGGLVAGFIAAAIVHLPKKKKPLIQVISFVGYVVLIVAMFLFGADHNQGNATYHLMDIERLLEQDRYEEVVASATKGLEKPDDLEAILLFQRSYALIKLGEVEQATKDLEKCVEILDNPEDLPEAYYNLAILYNNAGDERAKELISKAYEANPSNDDIEELYKLITGDTVE</sequence>
<evidence type="ECO:0000256" key="1">
    <source>
        <dbReference type="ARBA" id="ARBA00004141"/>
    </source>
</evidence>
<dbReference type="PANTHER" id="PTHR43731:SF14">
    <property type="entry name" value="PRESENILIN-ASSOCIATED RHOMBOID-LIKE PROTEIN, MITOCHONDRIAL"/>
    <property type="match status" value="1"/>
</dbReference>
<dbReference type="SMART" id="SM00028">
    <property type="entry name" value="TPR"/>
    <property type="match status" value="2"/>
</dbReference>
<feature type="transmembrane region" description="Helical" evidence="8">
    <location>
        <begin position="369"/>
        <end position="390"/>
    </location>
</feature>
<keyword evidence="6 8" id="KW-0472">Membrane</keyword>
<feature type="transmembrane region" description="Helical" evidence="8">
    <location>
        <begin position="236"/>
        <end position="256"/>
    </location>
</feature>
<dbReference type="InterPro" id="IPR011990">
    <property type="entry name" value="TPR-like_helical_dom_sf"/>
</dbReference>
<comment type="similarity">
    <text evidence="2">Belongs to the peptidase S54 family.</text>
</comment>
<dbReference type="PANTHER" id="PTHR43731">
    <property type="entry name" value="RHOMBOID PROTEASE"/>
    <property type="match status" value="1"/>
</dbReference>